<evidence type="ECO:0000256" key="3">
    <source>
        <dbReference type="SAM" id="SignalP"/>
    </source>
</evidence>
<evidence type="ECO:0000313" key="5">
    <source>
        <dbReference type="Proteomes" id="UP001597055"/>
    </source>
</evidence>
<evidence type="ECO:0000313" key="4">
    <source>
        <dbReference type="EMBL" id="MFD0790201.1"/>
    </source>
</evidence>
<dbReference type="RefSeq" id="WP_204977916.1">
    <property type="nucleotide sequence ID" value="NZ_JBHTII010000001.1"/>
</dbReference>
<reference evidence="5" key="1">
    <citation type="journal article" date="2019" name="Int. J. Syst. Evol. Microbiol.">
        <title>The Global Catalogue of Microorganisms (GCM) 10K type strain sequencing project: providing services to taxonomists for standard genome sequencing and annotation.</title>
        <authorList>
            <consortium name="The Broad Institute Genomics Platform"/>
            <consortium name="The Broad Institute Genome Sequencing Center for Infectious Disease"/>
            <person name="Wu L."/>
            <person name="Ma J."/>
        </authorList>
    </citation>
    <scope>NUCLEOTIDE SEQUENCE [LARGE SCALE GENOMIC DNA]</scope>
    <source>
        <strain evidence="5">CCUG 54523</strain>
    </source>
</reference>
<feature type="region of interest" description="Disordered" evidence="2">
    <location>
        <begin position="132"/>
        <end position="161"/>
    </location>
</feature>
<sequence length="194" mass="19466">MNRRRPWRLGVALLLGVALFTSGCGTTAPAEPEAAEPESSEAVPSEPAEVCPDPLADAPTGAVDDPFALGDEIVVECFTVTVDAVERDATEAVTAANPGAEPAAGNVYMTVTVTITRSAGGAAEASEVEVALGGSQTTSGEPSPDLAVDPAPPSGTLDEGQSVTGTYVYEMSGGASTSVEIAVGAMTPLNVLPY</sequence>
<accession>A0ABW3AHD8</accession>
<keyword evidence="1 3" id="KW-0732">Signal</keyword>
<feature type="chain" id="PRO_5045182247" description="DUF4352 domain-containing protein" evidence="3">
    <location>
        <begin position="31"/>
        <end position="194"/>
    </location>
</feature>
<feature type="region of interest" description="Disordered" evidence="2">
    <location>
        <begin position="26"/>
        <end position="63"/>
    </location>
</feature>
<comment type="caution">
    <text evidence="4">The sequence shown here is derived from an EMBL/GenBank/DDBJ whole genome shotgun (WGS) entry which is preliminary data.</text>
</comment>
<dbReference type="PROSITE" id="PS51257">
    <property type="entry name" value="PROKAR_LIPOPROTEIN"/>
    <property type="match status" value="1"/>
</dbReference>
<keyword evidence="5" id="KW-1185">Reference proteome</keyword>
<proteinExistence type="predicted"/>
<dbReference type="EMBL" id="JBHTII010000001">
    <property type="protein sequence ID" value="MFD0790201.1"/>
    <property type="molecule type" value="Genomic_DNA"/>
</dbReference>
<feature type="compositionally biased region" description="Low complexity" evidence="2">
    <location>
        <begin position="40"/>
        <end position="50"/>
    </location>
</feature>
<protein>
    <recommendedName>
        <fullName evidence="6">DUF4352 domain-containing protein</fullName>
    </recommendedName>
</protein>
<dbReference type="InterPro" id="IPR029050">
    <property type="entry name" value="Immunoprotect_excell_Ig-like"/>
</dbReference>
<feature type="signal peptide" evidence="3">
    <location>
        <begin position="1"/>
        <end position="30"/>
    </location>
</feature>
<dbReference type="Proteomes" id="UP001597055">
    <property type="component" value="Unassembled WGS sequence"/>
</dbReference>
<name>A0ABW3AHD8_9MICO</name>
<evidence type="ECO:0000256" key="1">
    <source>
        <dbReference type="ARBA" id="ARBA00022729"/>
    </source>
</evidence>
<organism evidence="4 5">
    <name type="scientific">Microbacterium insulae</name>
    <dbReference type="NCBI Taxonomy" id="483014"/>
    <lineage>
        <taxon>Bacteria</taxon>
        <taxon>Bacillati</taxon>
        <taxon>Actinomycetota</taxon>
        <taxon>Actinomycetes</taxon>
        <taxon>Micrococcales</taxon>
        <taxon>Microbacteriaceae</taxon>
        <taxon>Microbacterium</taxon>
    </lineage>
</organism>
<gene>
    <name evidence="4" type="ORF">ACFQ0P_07320</name>
</gene>
<dbReference type="Gene3D" id="2.60.40.1240">
    <property type="match status" value="1"/>
</dbReference>
<evidence type="ECO:0008006" key="6">
    <source>
        <dbReference type="Google" id="ProtNLM"/>
    </source>
</evidence>
<evidence type="ECO:0000256" key="2">
    <source>
        <dbReference type="SAM" id="MobiDB-lite"/>
    </source>
</evidence>